<reference evidence="8" key="1">
    <citation type="submission" date="2022-08" db="EMBL/GenBank/DDBJ databases">
        <title>A Global Phylogenomic Analysis of the Shiitake Genus Lentinula.</title>
        <authorList>
            <consortium name="DOE Joint Genome Institute"/>
            <person name="Sierra-Patev S."/>
            <person name="Min B."/>
            <person name="Naranjo-Ortiz M."/>
            <person name="Looney B."/>
            <person name="Konkel Z."/>
            <person name="Slot J.C."/>
            <person name="Sakamoto Y."/>
            <person name="Steenwyk J.L."/>
            <person name="Rokas A."/>
            <person name="Carro J."/>
            <person name="Camarero S."/>
            <person name="Ferreira P."/>
            <person name="Molpeceres G."/>
            <person name="Ruiz-Duenas F.J."/>
            <person name="Serrano A."/>
            <person name="Henrissat B."/>
            <person name="Drula E."/>
            <person name="Hughes K.W."/>
            <person name="Mata J.L."/>
            <person name="Ishikawa N.K."/>
            <person name="Vargas-Isla R."/>
            <person name="Ushijima S."/>
            <person name="Smith C.A."/>
            <person name="Ahrendt S."/>
            <person name="Andreopoulos W."/>
            <person name="He G."/>
            <person name="Labutti K."/>
            <person name="Lipzen A."/>
            <person name="Ng V."/>
            <person name="Riley R."/>
            <person name="Sandor L."/>
            <person name="Barry K."/>
            <person name="Martinez A.T."/>
            <person name="Xiao Y."/>
            <person name="Gibbons J.G."/>
            <person name="Terashima K."/>
            <person name="Grigoriev I.V."/>
            <person name="Hibbett D.S."/>
        </authorList>
    </citation>
    <scope>NUCLEOTIDE SEQUENCE</scope>
    <source>
        <strain evidence="8">RHP3577 ss4</strain>
    </source>
</reference>
<dbReference type="PROSITE" id="PS50888">
    <property type="entry name" value="BHLH"/>
    <property type="match status" value="1"/>
</dbReference>
<dbReference type="InterPro" id="IPR036638">
    <property type="entry name" value="HLH_DNA-bd_sf"/>
</dbReference>
<dbReference type="SMART" id="SM00353">
    <property type="entry name" value="HLH"/>
    <property type="match status" value="1"/>
</dbReference>
<evidence type="ECO:0000259" key="7">
    <source>
        <dbReference type="PROSITE" id="PS50888"/>
    </source>
</evidence>
<dbReference type="EMBL" id="JANVFT010000003">
    <property type="protein sequence ID" value="KAJ4501153.1"/>
    <property type="molecule type" value="Genomic_DNA"/>
</dbReference>
<evidence type="ECO:0000256" key="5">
    <source>
        <dbReference type="ARBA" id="ARBA00023242"/>
    </source>
</evidence>
<evidence type="ECO:0000256" key="1">
    <source>
        <dbReference type="ARBA" id="ARBA00023015"/>
    </source>
</evidence>
<keyword evidence="4" id="KW-0804">Transcription</keyword>
<organism evidence="8 9">
    <name type="scientific">Lentinula lateritia</name>
    <dbReference type="NCBI Taxonomy" id="40482"/>
    <lineage>
        <taxon>Eukaryota</taxon>
        <taxon>Fungi</taxon>
        <taxon>Dikarya</taxon>
        <taxon>Basidiomycota</taxon>
        <taxon>Agaricomycotina</taxon>
        <taxon>Agaricomycetes</taxon>
        <taxon>Agaricomycetidae</taxon>
        <taxon>Agaricales</taxon>
        <taxon>Marasmiineae</taxon>
        <taxon>Omphalotaceae</taxon>
        <taxon>Lentinula</taxon>
    </lineage>
</organism>
<accession>A0ABQ8VXN6</accession>
<feature type="compositionally biased region" description="Polar residues" evidence="6">
    <location>
        <begin position="94"/>
        <end position="115"/>
    </location>
</feature>
<proteinExistence type="predicted"/>
<comment type="caution">
    <text evidence="8">The sequence shown here is derived from an EMBL/GenBank/DDBJ whole genome shotgun (WGS) entry which is preliminary data.</text>
</comment>
<feature type="domain" description="BHLH" evidence="7">
    <location>
        <begin position="131"/>
        <end position="183"/>
    </location>
</feature>
<evidence type="ECO:0000313" key="8">
    <source>
        <dbReference type="EMBL" id="KAJ4501153.1"/>
    </source>
</evidence>
<protein>
    <recommendedName>
        <fullName evidence="7">BHLH domain-containing protein</fullName>
    </recommendedName>
</protein>
<dbReference type="Pfam" id="PF00010">
    <property type="entry name" value="HLH"/>
    <property type="match status" value="1"/>
</dbReference>
<keyword evidence="2" id="KW-0238">DNA-binding</keyword>
<name>A0ABQ8VXN6_9AGAR</name>
<feature type="region of interest" description="Disordered" evidence="6">
    <location>
        <begin position="74"/>
        <end position="142"/>
    </location>
</feature>
<keyword evidence="5" id="KW-0539">Nucleus</keyword>
<keyword evidence="3" id="KW-0010">Activator</keyword>
<dbReference type="SUPFAM" id="SSF47459">
    <property type="entry name" value="HLH, helix-loop-helix DNA-binding domain"/>
    <property type="match status" value="1"/>
</dbReference>
<feature type="compositionally biased region" description="Low complexity" evidence="6">
    <location>
        <begin position="74"/>
        <end position="93"/>
    </location>
</feature>
<feature type="compositionally biased region" description="Low complexity" evidence="6">
    <location>
        <begin position="387"/>
        <end position="407"/>
    </location>
</feature>
<dbReference type="InterPro" id="IPR011598">
    <property type="entry name" value="bHLH_dom"/>
</dbReference>
<feature type="region of interest" description="Disordered" evidence="6">
    <location>
        <begin position="387"/>
        <end position="408"/>
    </location>
</feature>
<dbReference type="Gene3D" id="4.10.280.10">
    <property type="entry name" value="Helix-loop-helix DNA-binding domain"/>
    <property type="match status" value="1"/>
</dbReference>
<dbReference type="PANTHER" id="PTHR10328:SF3">
    <property type="entry name" value="PROTEIN MAX"/>
    <property type="match status" value="1"/>
</dbReference>
<sequence length="461" mass="49425">MAEKMLYRLSISSAKMIPSSAVLGGEVPSRVEPSRSILLLPHLPFFRLFLAGNKDTAWHLATLTGFSLSAKQSAMNHNMNPSSPNSGAPSPVSDDSSIQPHSPLSSGDNNQNNSKIPAAKRKANRRASTAERRATHNAVERARRETLNGRFLDLAALLPNLSQLRRPSKSAIVNSSIAHVHAARRHRLLASRELRLLKLESDALRRELNEWRNRASIPRIDEPVRGEGFSVVLSGEPEIIPIPGGAGLQEEGDEDGYGDEMDDDYMPMGTTSMHSDEEARVAALLKSQPQGPFVPAIDTNVHPMMRTSSMHSHPGVRPMASPAGGPMIASPTAMSFENPVIGRMYESVPYHAGDAYPGNYGPMQDKWGPVGGYGPGNVNEQAYLRSLAQSRRSRSGSQSSGSASPPSVYYEQAGWNGNGMRNGGNINGGMNMSMGMHNGNMGMVGGGGSTMGNGGVAFAMM</sequence>
<feature type="compositionally biased region" description="Basic and acidic residues" evidence="6">
    <location>
        <begin position="128"/>
        <end position="142"/>
    </location>
</feature>
<gene>
    <name evidence="8" type="ORF">C8R41DRAFT_862797</name>
</gene>
<keyword evidence="1" id="KW-0805">Transcription regulation</keyword>
<dbReference type="Proteomes" id="UP001150217">
    <property type="component" value="Unassembled WGS sequence"/>
</dbReference>
<evidence type="ECO:0000256" key="4">
    <source>
        <dbReference type="ARBA" id="ARBA00023163"/>
    </source>
</evidence>
<evidence type="ECO:0000313" key="9">
    <source>
        <dbReference type="Proteomes" id="UP001150217"/>
    </source>
</evidence>
<keyword evidence="9" id="KW-1185">Reference proteome</keyword>
<dbReference type="PANTHER" id="PTHR10328">
    <property type="entry name" value="PROTEIN MAX MYC-ASSOCIATED FACTOR X"/>
    <property type="match status" value="1"/>
</dbReference>
<evidence type="ECO:0000256" key="3">
    <source>
        <dbReference type="ARBA" id="ARBA00023159"/>
    </source>
</evidence>
<evidence type="ECO:0000256" key="6">
    <source>
        <dbReference type="SAM" id="MobiDB-lite"/>
    </source>
</evidence>
<evidence type="ECO:0000256" key="2">
    <source>
        <dbReference type="ARBA" id="ARBA00023125"/>
    </source>
</evidence>